<evidence type="ECO:0000313" key="7">
    <source>
        <dbReference type="EMBL" id="JAQ12266.1"/>
    </source>
</evidence>
<evidence type="ECO:0000313" key="6">
    <source>
        <dbReference type="EMBL" id="JAQ11512.1"/>
    </source>
</evidence>
<feature type="transmembrane region" description="Helical" evidence="2">
    <location>
        <begin position="136"/>
        <end position="160"/>
    </location>
</feature>
<dbReference type="EMBL" id="GBHO01029556">
    <property type="protein sequence ID" value="JAG14048.1"/>
    <property type="molecule type" value="Transcribed_RNA"/>
</dbReference>
<proteinExistence type="predicted"/>
<evidence type="ECO:0000313" key="3">
    <source>
        <dbReference type="EMBL" id="JAG09131.1"/>
    </source>
</evidence>
<protein>
    <submittedName>
        <fullName evidence="4">Uncharacterized protein</fullName>
    </submittedName>
</protein>
<reference evidence="4" key="2">
    <citation type="submission" date="2014-07" db="EMBL/GenBank/DDBJ databases">
        <authorList>
            <person name="Hull J."/>
        </authorList>
    </citation>
    <scope>NUCLEOTIDE SEQUENCE</scope>
</reference>
<sequence length="170" mass="19117">MPDKKAPYYQTHDHRLERAFSAPTPTGESYSTTTTDTAVKMSNINKRDQNGGSNAPLLGHHTPHNERKRGLGNDYVSDATLLTTTSTVGIISETKRSSNHTQKTDESRTQSAQKKPRKKYQRPKTTPRDDRSAVQLAFMVVGALVFVFAVIFGTIHLIIYRMKLLDQQQQ</sequence>
<gene>
    <name evidence="4" type="ORF">CM83_79618</name>
    <name evidence="3" type="ORF">CM83_79619</name>
    <name evidence="7" type="ORF">g.82111</name>
    <name evidence="6" type="ORF">g.82112</name>
</gene>
<dbReference type="EMBL" id="GDHC01006363">
    <property type="protein sequence ID" value="JAQ12266.1"/>
    <property type="molecule type" value="Transcribed_RNA"/>
</dbReference>
<name>A0A0A9X5I3_LYGHE</name>
<feature type="region of interest" description="Disordered" evidence="1">
    <location>
        <begin position="44"/>
        <end position="73"/>
    </location>
</feature>
<organism evidence="4">
    <name type="scientific">Lygus hesperus</name>
    <name type="common">Western plant bug</name>
    <dbReference type="NCBI Taxonomy" id="30085"/>
    <lineage>
        <taxon>Eukaryota</taxon>
        <taxon>Metazoa</taxon>
        <taxon>Ecdysozoa</taxon>
        <taxon>Arthropoda</taxon>
        <taxon>Hexapoda</taxon>
        <taxon>Insecta</taxon>
        <taxon>Pterygota</taxon>
        <taxon>Neoptera</taxon>
        <taxon>Paraneoptera</taxon>
        <taxon>Hemiptera</taxon>
        <taxon>Heteroptera</taxon>
        <taxon>Panheteroptera</taxon>
        <taxon>Cimicomorpha</taxon>
        <taxon>Miridae</taxon>
        <taxon>Mirini</taxon>
        <taxon>Lygus</taxon>
    </lineage>
</organism>
<evidence type="ECO:0000256" key="1">
    <source>
        <dbReference type="SAM" id="MobiDB-lite"/>
    </source>
</evidence>
<reference evidence="4" key="1">
    <citation type="journal article" date="2014" name="PLoS ONE">
        <title>Transcriptome-Based Identification of ABC Transporters in the Western Tarnished Plant Bug Lygus hesperus.</title>
        <authorList>
            <person name="Hull J.J."/>
            <person name="Chaney K."/>
            <person name="Geib S.M."/>
            <person name="Fabrick J.A."/>
            <person name="Brent C.S."/>
            <person name="Walsh D."/>
            <person name="Lavine L.C."/>
        </authorList>
    </citation>
    <scope>NUCLEOTIDE SEQUENCE</scope>
</reference>
<keyword evidence="2" id="KW-1133">Transmembrane helix</keyword>
<dbReference type="EMBL" id="GBHO01034473">
    <property type="protein sequence ID" value="JAG09131.1"/>
    <property type="molecule type" value="Transcribed_RNA"/>
</dbReference>
<dbReference type="AlphaFoldDB" id="A0A0A9X5I3"/>
<reference evidence="5" key="3">
    <citation type="submission" date="2014-09" db="EMBL/GenBank/DDBJ databases">
        <authorList>
            <person name="Magalhaes I.L.F."/>
            <person name="Oliveira U."/>
            <person name="Santos F.R."/>
            <person name="Vidigal T.H.D.A."/>
            <person name="Brescovit A.D."/>
            <person name="Santos A.J."/>
        </authorList>
    </citation>
    <scope>NUCLEOTIDE SEQUENCE</scope>
</reference>
<dbReference type="EMBL" id="GDHC01007117">
    <property type="protein sequence ID" value="JAQ11512.1"/>
    <property type="molecule type" value="Transcribed_RNA"/>
</dbReference>
<keyword evidence="2" id="KW-0472">Membrane</keyword>
<feature type="region of interest" description="Disordered" evidence="1">
    <location>
        <begin position="87"/>
        <end position="129"/>
    </location>
</feature>
<accession>A0A0A9X5I3</accession>
<reference evidence="6" key="4">
    <citation type="journal article" date="2016" name="Gigascience">
        <title>De novo construction of an expanded transcriptome assembly for the western tarnished plant bug, Lygus hesperus.</title>
        <authorList>
            <person name="Tassone E.E."/>
            <person name="Geib S.M."/>
            <person name="Hall B."/>
            <person name="Fabrick J.A."/>
            <person name="Brent C.S."/>
            <person name="Hull J.J."/>
        </authorList>
    </citation>
    <scope>NUCLEOTIDE SEQUENCE</scope>
</reference>
<evidence type="ECO:0000313" key="5">
    <source>
        <dbReference type="EMBL" id="JAG56018.1"/>
    </source>
</evidence>
<evidence type="ECO:0000313" key="4">
    <source>
        <dbReference type="EMBL" id="JAG14048.1"/>
    </source>
</evidence>
<evidence type="ECO:0000256" key="2">
    <source>
        <dbReference type="SAM" id="Phobius"/>
    </source>
</evidence>
<keyword evidence="2" id="KW-0812">Transmembrane</keyword>
<dbReference type="EMBL" id="GBRD01009806">
    <property type="protein sequence ID" value="JAG56018.1"/>
    <property type="molecule type" value="Transcribed_RNA"/>
</dbReference>